<evidence type="ECO:0000256" key="2">
    <source>
        <dbReference type="SAM" id="MobiDB-lite"/>
    </source>
</evidence>
<feature type="region of interest" description="Disordered" evidence="2">
    <location>
        <begin position="60"/>
        <end position="95"/>
    </location>
</feature>
<gene>
    <name evidence="3" type="primary">ABSGL_08089.1 scaffold 9578</name>
</gene>
<protein>
    <submittedName>
        <fullName evidence="3">Uncharacterized protein</fullName>
    </submittedName>
</protein>
<dbReference type="OrthoDB" id="2252112at2759"/>
<feature type="compositionally biased region" description="Low complexity" evidence="2">
    <location>
        <begin position="60"/>
        <end position="73"/>
    </location>
</feature>
<feature type="compositionally biased region" description="Low complexity" evidence="2">
    <location>
        <begin position="211"/>
        <end position="229"/>
    </location>
</feature>
<evidence type="ECO:0000256" key="1">
    <source>
        <dbReference type="SAM" id="Coils"/>
    </source>
</evidence>
<feature type="compositionally biased region" description="Low complexity" evidence="2">
    <location>
        <begin position="16"/>
        <end position="26"/>
    </location>
</feature>
<dbReference type="AlphaFoldDB" id="A0A168PFT1"/>
<evidence type="ECO:0000313" key="3">
    <source>
        <dbReference type="EMBL" id="SAM02310.1"/>
    </source>
</evidence>
<keyword evidence="4" id="KW-1185">Reference proteome</keyword>
<feature type="compositionally biased region" description="Low complexity" evidence="2">
    <location>
        <begin position="82"/>
        <end position="95"/>
    </location>
</feature>
<keyword evidence="1" id="KW-0175">Coiled coil</keyword>
<organism evidence="3">
    <name type="scientific">Absidia glauca</name>
    <name type="common">Pin mould</name>
    <dbReference type="NCBI Taxonomy" id="4829"/>
    <lineage>
        <taxon>Eukaryota</taxon>
        <taxon>Fungi</taxon>
        <taxon>Fungi incertae sedis</taxon>
        <taxon>Mucoromycota</taxon>
        <taxon>Mucoromycotina</taxon>
        <taxon>Mucoromycetes</taxon>
        <taxon>Mucorales</taxon>
        <taxon>Cunninghamellaceae</taxon>
        <taxon>Absidia</taxon>
    </lineage>
</organism>
<feature type="compositionally biased region" description="Polar residues" evidence="2">
    <location>
        <begin position="152"/>
        <end position="163"/>
    </location>
</feature>
<dbReference type="Proteomes" id="UP000078561">
    <property type="component" value="Unassembled WGS sequence"/>
</dbReference>
<proteinExistence type="predicted"/>
<feature type="region of interest" description="Disordered" evidence="2">
    <location>
        <begin position="148"/>
        <end position="173"/>
    </location>
</feature>
<name>A0A168PFT1_ABSGL</name>
<feature type="region of interest" description="Disordered" evidence="2">
    <location>
        <begin position="14"/>
        <end position="45"/>
    </location>
</feature>
<feature type="compositionally biased region" description="Basic residues" evidence="2">
    <location>
        <begin position="27"/>
        <end position="37"/>
    </location>
</feature>
<dbReference type="InParanoid" id="A0A168PFT1"/>
<sequence length="384" mass="43683">MEFKRLFNRVHDKVSNTDSWSSSSTTQHHHERQRPLKGRIVGTTPLSKWRGKWGDVSRSRLFSSSSSNKSNDSGPLQDPCEPTITITRTTPRPRPHSTIIAGSSEAIFDQQQPISYTPAPVRLTHEQHHQIQRKRLSVPYVVDHLRSPYDTPCSSHPSDTYNDAGSFYNIPIDSLPPPKRRVTWYIPQRQQMEHNDSMDDDTTDSSLGQDSTISTSTSLSSTSLTGLASSKEDPPALDPIFISETSHKGSNDHLQDNAVHHQLVTLHVSNTMMEMREYQLERQMVKTRMENQRLGQQMAAMTDGTLATQLLEEENERLEKQIQQLQQQQRLIRSNLTTGDSCWRDEQEALRHTRAQLGLVEYLEGEPDIMAALNRFKKLLASSC</sequence>
<dbReference type="EMBL" id="LT553800">
    <property type="protein sequence ID" value="SAM02310.1"/>
    <property type="molecule type" value="Genomic_DNA"/>
</dbReference>
<accession>A0A168PFT1</accession>
<dbReference type="STRING" id="4829.A0A168PFT1"/>
<feature type="coiled-coil region" evidence="1">
    <location>
        <begin position="308"/>
        <end position="335"/>
    </location>
</feature>
<feature type="region of interest" description="Disordered" evidence="2">
    <location>
        <begin position="190"/>
        <end position="249"/>
    </location>
</feature>
<evidence type="ECO:0000313" key="4">
    <source>
        <dbReference type="Proteomes" id="UP000078561"/>
    </source>
</evidence>
<reference evidence="3" key="1">
    <citation type="submission" date="2016-04" db="EMBL/GenBank/DDBJ databases">
        <authorList>
            <person name="Evans L.H."/>
            <person name="Alamgir A."/>
            <person name="Owens N."/>
            <person name="Weber N.D."/>
            <person name="Virtaneva K."/>
            <person name="Barbian K."/>
            <person name="Babar A."/>
            <person name="Rosenke K."/>
        </authorList>
    </citation>
    <scope>NUCLEOTIDE SEQUENCE [LARGE SCALE GENOMIC DNA]</scope>
    <source>
        <strain evidence="3">CBS 101.48</strain>
    </source>
</reference>